<comment type="caution">
    <text evidence="1">The sequence shown here is derived from an EMBL/GenBank/DDBJ whole genome shotgun (WGS) entry which is preliminary data.</text>
</comment>
<proteinExistence type="predicted"/>
<keyword evidence="1" id="KW-0830">Ubiquinone</keyword>
<dbReference type="Proteomes" id="UP000018949">
    <property type="component" value="Unassembled WGS sequence"/>
</dbReference>
<dbReference type="InterPro" id="IPR029063">
    <property type="entry name" value="SAM-dependent_MTases_sf"/>
</dbReference>
<accession>W4RVK8</accession>
<dbReference type="GO" id="GO:0008168">
    <property type="term" value="F:methyltransferase activity"/>
    <property type="evidence" value="ECO:0007669"/>
    <property type="project" value="UniProtKB-KW"/>
</dbReference>
<dbReference type="Gene3D" id="3.40.50.150">
    <property type="entry name" value="Vaccinia Virus protein VP39"/>
    <property type="match status" value="1"/>
</dbReference>
<keyword evidence="1" id="KW-0489">Methyltransferase</keyword>
<sequence>MIKYHRTIEEYFQLLLKTGFAVDDLREGTPRAENFSSKEEYERRMRIPVVLMVSSSKRGE</sequence>
<gene>
    <name evidence="1" type="ORF">JCM21738_5539</name>
</gene>
<organism evidence="1 2">
    <name type="scientific">Mesobacillus boroniphilus JCM 21738</name>
    <dbReference type="NCBI Taxonomy" id="1294265"/>
    <lineage>
        <taxon>Bacteria</taxon>
        <taxon>Bacillati</taxon>
        <taxon>Bacillota</taxon>
        <taxon>Bacilli</taxon>
        <taxon>Bacillales</taxon>
        <taxon>Bacillaceae</taxon>
        <taxon>Mesobacillus</taxon>
    </lineage>
</organism>
<dbReference type="AlphaFoldDB" id="W4RVK8"/>
<reference evidence="1 2" key="1">
    <citation type="submission" date="2013-12" db="EMBL/GenBank/DDBJ databases">
        <title>NBRP : Genome information of microbial organism related human and environment.</title>
        <authorList>
            <person name="Hattori M."/>
            <person name="Oshima K."/>
            <person name="Inaba H."/>
            <person name="Suda W."/>
            <person name="Sakamoto M."/>
            <person name="Iino T."/>
            <person name="Kitahara M."/>
            <person name="Oshida Y."/>
            <person name="Iida T."/>
            <person name="Kudo T."/>
            <person name="Itoh T."/>
            <person name="Ahmed I."/>
            <person name="Ohkuma M."/>
        </authorList>
    </citation>
    <scope>NUCLEOTIDE SEQUENCE [LARGE SCALE GENOMIC DNA]</scope>
    <source>
        <strain evidence="1 2">JCM 21738</strain>
    </source>
</reference>
<protein>
    <submittedName>
        <fullName evidence="1">Ubiquinone/menaquinone biosynthesis methyltransferase UBIE</fullName>
    </submittedName>
</protein>
<name>W4RVK8_9BACI</name>
<dbReference type="RefSeq" id="WP_023614679.1">
    <property type="nucleotide sequence ID" value="NZ_BAUW01000189.1"/>
</dbReference>
<keyword evidence="1" id="KW-0808">Transferase</keyword>
<dbReference type="GO" id="GO:0032259">
    <property type="term" value="P:methylation"/>
    <property type="evidence" value="ECO:0007669"/>
    <property type="project" value="UniProtKB-KW"/>
</dbReference>
<keyword evidence="2" id="KW-1185">Reference proteome</keyword>
<dbReference type="eggNOG" id="COG0500">
    <property type="taxonomic scope" value="Bacteria"/>
</dbReference>
<evidence type="ECO:0000313" key="1">
    <source>
        <dbReference type="EMBL" id="GAE48420.1"/>
    </source>
</evidence>
<dbReference type="EMBL" id="BAUW01000189">
    <property type="protein sequence ID" value="GAE48420.1"/>
    <property type="molecule type" value="Genomic_DNA"/>
</dbReference>
<evidence type="ECO:0000313" key="2">
    <source>
        <dbReference type="Proteomes" id="UP000018949"/>
    </source>
</evidence>